<dbReference type="EC" id="2.7.8.8" evidence="4"/>
<dbReference type="InterPro" id="IPR050324">
    <property type="entry name" value="CDP-alcohol_PTase-I"/>
</dbReference>
<name>A0A9D8KCM8_9DELT</name>
<dbReference type="PANTHER" id="PTHR14269:SF61">
    <property type="entry name" value="CDP-DIACYLGLYCEROL--SERINE O-PHOSPHATIDYLTRANSFERASE"/>
    <property type="match status" value="1"/>
</dbReference>
<evidence type="ECO:0000256" key="8">
    <source>
        <dbReference type="ARBA" id="ARBA00022692"/>
    </source>
</evidence>
<feature type="transmembrane region" description="Helical" evidence="16">
    <location>
        <begin position="178"/>
        <end position="197"/>
    </location>
</feature>
<evidence type="ECO:0000256" key="12">
    <source>
        <dbReference type="ARBA" id="ARBA00023209"/>
    </source>
</evidence>
<reference evidence="17" key="1">
    <citation type="journal article" date="2021" name="Environ. Microbiol.">
        <title>Genomic characterization of three novel Desulfobacterota classes expand the metabolic and phylogenetic diversity of the phylum.</title>
        <authorList>
            <person name="Murphy C.L."/>
            <person name="Biggerstaff J."/>
            <person name="Eichhorn A."/>
            <person name="Ewing E."/>
            <person name="Shahan R."/>
            <person name="Soriano D."/>
            <person name="Stewart S."/>
            <person name="VanMol K."/>
            <person name="Walker R."/>
            <person name="Walters P."/>
            <person name="Elshahed M.S."/>
            <person name="Youssef N.H."/>
        </authorList>
    </citation>
    <scope>NUCLEOTIDE SEQUENCE</scope>
    <source>
        <strain evidence="17">Zod_Metabat.24</strain>
    </source>
</reference>
<keyword evidence="10" id="KW-0443">Lipid metabolism</keyword>
<dbReference type="InterPro" id="IPR004533">
    <property type="entry name" value="CDP-diaglyc--ser_O-PTrfase"/>
</dbReference>
<comment type="caution">
    <text evidence="17">The sequence shown here is derived from an EMBL/GenBank/DDBJ whole genome shotgun (WGS) entry which is preliminary data.</text>
</comment>
<keyword evidence="7 15" id="KW-0808">Transferase</keyword>
<comment type="subcellular location">
    <subcellularLocation>
        <location evidence="2">Endomembrane system</location>
        <topology evidence="2">Multi-pass membrane protein</topology>
    </subcellularLocation>
</comment>
<gene>
    <name evidence="17" type="primary">pssA</name>
    <name evidence="17" type="ORF">JW984_00525</name>
</gene>
<keyword evidence="9 16" id="KW-1133">Transmembrane helix</keyword>
<comment type="catalytic activity">
    <reaction evidence="1">
        <text>a CDP-1,2-diacyl-sn-glycerol + L-serine = a 1,2-diacyl-sn-glycero-3-phospho-L-serine + CMP + H(+)</text>
        <dbReference type="Rhea" id="RHEA:16913"/>
        <dbReference type="ChEBI" id="CHEBI:15378"/>
        <dbReference type="ChEBI" id="CHEBI:33384"/>
        <dbReference type="ChEBI" id="CHEBI:57262"/>
        <dbReference type="ChEBI" id="CHEBI:58332"/>
        <dbReference type="ChEBI" id="CHEBI:60377"/>
        <dbReference type="EC" id="2.7.8.8"/>
    </reaction>
</comment>
<evidence type="ECO:0000313" key="17">
    <source>
        <dbReference type="EMBL" id="MBN1571662.1"/>
    </source>
</evidence>
<evidence type="ECO:0000313" key="18">
    <source>
        <dbReference type="Proteomes" id="UP000809273"/>
    </source>
</evidence>
<dbReference type="GO" id="GO:0008654">
    <property type="term" value="P:phospholipid biosynthetic process"/>
    <property type="evidence" value="ECO:0007669"/>
    <property type="project" value="UniProtKB-KW"/>
</dbReference>
<dbReference type="PROSITE" id="PS00379">
    <property type="entry name" value="CDP_ALCOHOL_P_TRANSF"/>
    <property type="match status" value="1"/>
</dbReference>
<evidence type="ECO:0000256" key="14">
    <source>
        <dbReference type="ARBA" id="ARBA00032361"/>
    </source>
</evidence>
<evidence type="ECO:0000256" key="7">
    <source>
        <dbReference type="ARBA" id="ARBA00022679"/>
    </source>
</evidence>
<dbReference type="GO" id="GO:0003882">
    <property type="term" value="F:CDP-diacylglycerol-serine O-phosphatidyltransferase activity"/>
    <property type="evidence" value="ECO:0007669"/>
    <property type="project" value="UniProtKB-EC"/>
</dbReference>
<feature type="transmembrane region" description="Helical" evidence="16">
    <location>
        <begin position="209"/>
        <end position="226"/>
    </location>
</feature>
<feature type="transmembrane region" description="Helical" evidence="16">
    <location>
        <begin position="26"/>
        <end position="48"/>
    </location>
</feature>
<proteinExistence type="inferred from homology"/>
<evidence type="ECO:0000256" key="10">
    <source>
        <dbReference type="ARBA" id="ARBA00023098"/>
    </source>
</evidence>
<reference evidence="17" key="2">
    <citation type="submission" date="2021-01" db="EMBL/GenBank/DDBJ databases">
        <authorList>
            <person name="Hahn C.R."/>
            <person name="Youssef N.H."/>
            <person name="Elshahed M."/>
        </authorList>
    </citation>
    <scope>NUCLEOTIDE SEQUENCE</scope>
    <source>
        <strain evidence="17">Zod_Metabat.24</strain>
    </source>
</reference>
<evidence type="ECO:0000256" key="5">
    <source>
        <dbReference type="ARBA" id="ARBA00017171"/>
    </source>
</evidence>
<feature type="transmembrane region" description="Helical" evidence="16">
    <location>
        <begin position="116"/>
        <end position="133"/>
    </location>
</feature>
<dbReference type="Gene3D" id="1.20.120.1760">
    <property type="match status" value="1"/>
</dbReference>
<evidence type="ECO:0000256" key="4">
    <source>
        <dbReference type="ARBA" id="ARBA00013174"/>
    </source>
</evidence>
<feature type="transmembrane region" description="Helical" evidence="16">
    <location>
        <begin position="145"/>
        <end position="166"/>
    </location>
</feature>
<dbReference type="EMBL" id="JAFGIX010000003">
    <property type="protein sequence ID" value="MBN1571662.1"/>
    <property type="molecule type" value="Genomic_DNA"/>
</dbReference>
<accession>A0A9D8KCM8</accession>
<dbReference type="InterPro" id="IPR000462">
    <property type="entry name" value="CDP-OH_P_trans"/>
</dbReference>
<keyword evidence="6" id="KW-0444">Lipid biosynthesis</keyword>
<comment type="similarity">
    <text evidence="3 15">Belongs to the CDP-alcohol phosphatidyltransferase class-I family.</text>
</comment>
<dbReference type="PANTHER" id="PTHR14269">
    <property type="entry name" value="CDP-DIACYLGLYCEROL--GLYCEROL-3-PHOSPHATE 3-PHOSPHATIDYLTRANSFERASE-RELATED"/>
    <property type="match status" value="1"/>
</dbReference>
<dbReference type="GO" id="GO:0016020">
    <property type="term" value="C:membrane"/>
    <property type="evidence" value="ECO:0007669"/>
    <property type="project" value="InterPro"/>
</dbReference>
<evidence type="ECO:0000256" key="3">
    <source>
        <dbReference type="ARBA" id="ARBA00010441"/>
    </source>
</evidence>
<protein>
    <recommendedName>
        <fullName evidence="5">CDP-diacylglycerol--serine O-phosphatidyltransferase</fullName>
        <ecNumber evidence="4">2.7.8.8</ecNumber>
    </recommendedName>
    <alternativeName>
        <fullName evidence="14">Phosphatidylserine synthase</fullName>
    </alternativeName>
</protein>
<dbReference type="NCBIfam" id="TIGR00473">
    <property type="entry name" value="pssA"/>
    <property type="match status" value="1"/>
</dbReference>
<dbReference type="InterPro" id="IPR043130">
    <property type="entry name" value="CDP-OH_PTrfase_TM_dom"/>
</dbReference>
<keyword evidence="12" id="KW-0594">Phospholipid biosynthesis</keyword>
<evidence type="ECO:0000256" key="1">
    <source>
        <dbReference type="ARBA" id="ARBA00000287"/>
    </source>
</evidence>
<sequence length="269" mass="30454">MKEKRVKVRKKKEGMRRIKRDDLKKGIYILPNLITTMSLFAGFFSIILSINGKFVQAVWALIFAAVFDGLDGKVARFTKTESEFGVQYDSLSDLVSFGVAPAILVYQWALTPFARLGWLGAALYVICAALRLARFNIQITTIEKSVFNGLPSPPSALMLATTVLFFRDTGLSLEEYRVYILVLVYLLAFLMVSNVKYSSFKELEVARRRPINILLLLILILILIAIKPEIMLFAIVAFFVMSGIVNLLFRLLTRKRGEQVSEVPAEEER</sequence>
<organism evidence="17 18">
    <name type="scientific">Candidatus Zymogenus saltonus</name>
    <dbReference type="NCBI Taxonomy" id="2844893"/>
    <lineage>
        <taxon>Bacteria</taxon>
        <taxon>Deltaproteobacteria</taxon>
        <taxon>Candidatus Zymogenia</taxon>
        <taxon>Candidatus Zymogeniales</taxon>
        <taxon>Candidatus Zymogenaceae</taxon>
        <taxon>Candidatus Zymogenus</taxon>
    </lineage>
</organism>
<keyword evidence="13" id="KW-1208">Phospholipid metabolism</keyword>
<evidence type="ECO:0000256" key="6">
    <source>
        <dbReference type="ARBA" id="ARBA00022516"/>
    </source>
</evidence>
<keyword evidence="8 16" id="KW-0812">Transmembrane</keyword>
<evidence type="ECO:0000256" key="15">
    <source>
        <dbReference type="RuleBase" id="RU003750"/>
    </source>
</evidence>
<dbReference type="AlphaFoldDB" id="A0A9D8KCM8"/>
<evidence type="ECO:0000256" key="11">
    <source>
        <dbReference type="ARBA" id="ARBA00023136"/>
    </source>
</evidence>
<dbReference type="Proteomes" id="UP000809273">
    <property type="component" value="Unassembled WGS sequence"/>
</dbReference>
<keyword evidence="11 16" id="KW-0472">Membrane</keyword>
<feature type="transmembrane region" description="Helical" evidence="16">
    <location>
        <begin position="232"/>
        <end position="252"/>
    </location>
</feature>
<evidence type="ECO:0000256" key="9">
    <source>
        <dbReference type="ARBA" id="ARBA00022989"/>
    </source>
</evidence>
<dbReference type="InterPro" id="IPR048254">
    <property type="entry name" value="CDP_ALCOHOL_P_TRANSF_CS"/>
</dbReference>
<evidence type="ECO:0000256" key="13">
    <source>
        <dbReference type="ARBA" id="ARBA00023264"/>
    </source>
</evidence>
<evidence type="ECO:0000256" key="2">
    <source>
        <dbReference type="ARBA" id="ARBA00004127"/>
    </source>
</evidence>
<dbReference type="Pfam" id="PF01066">
    <property type="entry name" value="CDP-OH_P_transf"/>
    <property type="match status" value="1"/>
</dbReference>
<dbReference type="GO" id="GO:0012505">
    <property type="term" value="C:endomembrane system"/>
    <property type="evidence" value="ECO:0007669"/>
    <property type="project" value="UniProtKB-SubCell"/>
</dbReference>
<evidence type="ECO:0000256" key="16">
    <source>
        <dbReference type="SAM" id="Phobius"/>
    </source>
</evidence>